<evidence type="ECO:0000256" key="1">
    <source>
        <dbReference type="ARBA" id="ARBA00001933"/>
    </source>
</evidence>
<feature type="binding site" evidence="5">
    <location>
        <position position="300"/>
    </location>
    <ligand>
        <name>substrate</name>
    </ligand>
</feature>
<evidence type="ECO:0000313" key="12">
    <source>
        <dbReference type="Proteomes" id="UP001205919"/>
    </source>
</evidence>
<dbReference type="InterPro" id="IPR002986">
    <property type="entry name" value="DAP_deCOOHase_LysA"/>
</dbReference>
<evidence type="ECO:0000256" key="7">
    <source>
        <dbReference type="PIRSR" id="PIRSR600183-50"/>
    </source>
</evidence>
<evidence type="ECO:0000256" key="2">
    <source>
        <dbReference type="ARBA" id="ARBA00022793"/>
    </source>
</evidence>
<dbReference type="SUPFAM" id="SSF50621">
    <property type="entry name" value="Alanine racemase C-terminal domain-like"/>
    <property type="match status" value="1"/>
</dbReference>
<comment type="similarity">
    <text evidence="5">Belongs to the Orn/Lys/Arg decarboxylase class-II family. LysA subfamily.</text>
</comment>
<dbReference type="Proteomes" id="UP001205919">
    <property type="component" value="Unassembled WGS sequence"/>
</dbReference>
<dbReference type="InterPro" id="IPR022643">
    <property type="entry name" value="De-COase2_C"/>
</dbReference>
<evidence type="ECO:0000256" key="8">
    <source>
        <dbReference type="RuleBase" id="RU003738"/>
    </source>
</evidence>
<keyword evidence="5" id="KW-0028">Amino-acid biosynthesis</keyword>
<feature type="binding site" evidence="5">
    <location>
        <position position="338"/>
    </location>
    <ligand>
        <name>substrate</name>
    </ligand>
</feature>
<dbReference type="InterPro" id="IPR022644">
    <property type="entry name" value="De-COase2_N"/>
</dbReference>
<dbReference type="PRINTS" id="PR01181">
    <property type="entry name" value="DAPDCRBXLASE"/>
</dbReference>
<keyword evidence="3 5" id="KW-0663">Pyridoxal phosphate</keyword>
<evidence type="ECO:0000256" key="4">
    <source>
        <dbReference type="ARBA" id="ARBA00023239"/>
    </source>
</evidence>
<feature type="modified residue" description="N6-(pyridoxal phosphate)lysine" evidence="5 7">
    <location>
        <position position="49"/>
    </location>
</feature>
<comment type="function">
    <text evidence="5">Specifically catalyzes the decarboxylation of meso-diaminopimelate (meso-DAP) to L-lysine.</text>
</comment>
<dbReference type="GO" id="GO:0030170">
    <property type="term" value="F:pyridoxal phosphate binding"/>
    <property type="evidence" value="ECO:0007669"/>
    <property type="project" value="UniProtKB-UniRule"/>
</dbReference>
<sequence length="407" mass="45170">MFLKNEEAFEIVREFGSPVYVYSEDILRQRCRELIDAFDGRLSPSFSIKANSNISLLNIIREEGIGADAMSHGEIFVLEHAGFSSDEIFYIGNNVSADELRYCIDRGILVSADSLSQLESLGRINRGGRVALRFNPGIGAGHCEKVVTAGHKTKFGIDPRFCAQAKELLSKYDMKLVGINQHIGSLFLEPAPYVEAAENLLEMVLDNFPGLDFVDFGGGFGVPYRPDEPRLDFGKLREMLFPVLDSFMERYDNKYVHFKCEPGRYLVAECGLLLGTVHAVKENYGEAYVGTDIGFNVLMRPVLYDSYHEVKLLRNSDETRKGAGEKALPATIVGNICESGDILAAKRLLGDARENDIIAVENAGAYGYSMASNYNCRLRPAEVLKTAQGEVKLIRAADTLESLIENF</sequence>
<dbReference type="InterPro" id="IPR000183">
    <property type="entry name" value="Orn/DAP/Arg_de-COase"/>
</dbReference>
<feature type="binding site" evidence="5">
    <location>
        <position position="219"/>
    </location>
    <ligand>
        <name>pyridoxal 5'-phosphate</name>
        <dbReference type="ChEBI" id="CHEBI:597326"/>
    </ligand>
</feature>
<feature type="binding site" evidence="5">
    <location>
        <position position="366"/>
    </location>
    <ligand>
        <name>substrate</name>
    </ligand>
</feature>
<keyword evidence="2 5" id="KW-0210">Decarboxylase</keyword>
<keyword evidence="4 5" id="KW-0456">Lyase</keyword>
<dbReference type="InterPro" id="IPR009006">
    <property type="entry name" value="Ala_racemase/Decarboxylase_C"/>
</dbReference>
<dbReference type="Gene3D" id="3.20.20.10">
    <property type="entry name" value="Alanine racemase"/>
    <property type="match status" value="1"/>
</dbReference>
<evidence type="ECO:0000256" key="3">
    <source>
        <dbReference type="ARBA" id="ARBA00022898"/>
    </source>
</evidence>
<keyword evidence="5 8" id="KW-0457">Lysine biosynthesis</keyword>
<dbReference type="PRINTS" id="PR01179">
    <property type="entry name" value="ODADCRBXLASE"/>
</dbReference>
<dbReference type="GO" id="GO:0008836">
    <property type="term" value="F:diaminopimelate decarboxylase activity"/>
    <property type="evidence" value="ECO:0007669"/>
    <property type="project" value="UniProtKB-UniRule"/>
</dbReference>
<dbReference type="Pfam" id="PF00278">
    <property type="entry name" value="Orn_DAP_Arg_deC"/>
    <property type="match status" value="1"/>
</dbReference>
<evidence type="ECO:0000259" key="9">
    <source>
        <dbReference type="Pfam" id="PF00278"/>
    </source>
</evidence>
<comment type="caution">
    <text evidence="11">The sequence shown here is derived from an EMBL/GenBank/DDBJ whole genome shotgun (WGS) entry which is preliminary data.</text>
</comment>
<feature type="binding site" evidence="5">
    <location>
        <position position="304"/>
    </location>
    <ligand>
        <name>substrate</name>
    </ligand>
</feature>
<proteinExistence type="inferred from homology"/>
<evidence type="ECO:0000313" key="11">
    <source>
        <dbReference type="EMBL" id="MCQ4813291.1"/>
    </source>
</evidence>
<feature type="domain" description="Orn/DAP/Arg decarboxylase 2 C-terminal" evidence="9">
    <location>
        <begin position="20"/>
        <end position="364"/>
    </location>
</feature>
<comment type="subunit">
    <text evidence="5">Homodimer.</text>
</comment>
<dbReference type="Pfam" id="PF02784">
    <property type="entry name" value="Orn_Arg_deC_N"/>
    <property type="match status" value="1"/>
</dbReference>
<dbReference type="NCBIfam" id="TIGR01048">
    <property type="entry name" value="lysA"/>
    <property type="match status" value="1"/>
</dbReference>
<comment type="pathway">
    <text evidence="5 8">Amino-acid biosynthesis; L-lysine biosynthesis via DAP pathway; L-lysine from DL-2,6-diaminopimelate: step 1/1.</text>
</comment>
<dbReference type="EMBL" id="JANFYT010000004">
    <property type="protein sequence ID" value="MCQ4813291.1"/>
    <property type="molecule type" value="Genomic_DNA"/>
</dbReference>
<dbReference type="GO" id="GO:0009089">
    <property type="term" value="P:lysine biosynthetic process via diaminopimelate"/>
    <property type="evidence" value="ECO:0007669"/>
    <property type="project" value="UniProtKB-UniRule"/>
</dbReference>
<comment type="cofactor">
    <cofactor evidence="1 5 7 8">
        <name>pyridoxal 5'-phosphate</name>
        <dbReference type="ChEBI" id="CHEBI:597326"/>
    </cofactor>
</comment>
<dbReference type="RefSeq" id="WP_008711514.1">
    <property type="nucleotide sequence ID" value="NZ_CABKQM010000008.1"/>
</dbReference>
<evidence type="ECO:0000256" key="5">
    <source>
        <dbReference type="HAMAP-Rule" id="MF_02120"/>
    </source>
</evidence>
<reference evidence="11 12" key="1">
    <citation type="submission" date="2022-06" db="EMBL/GenBank/DDBJ databases">
        <title>Isolation of gut microbiota from human fecal samples.</title>
        <authorList>
            <person name="Pamer E.G."/>
            <person name="Barat B."/>
            <person name="Waligurski E."/>
            <person name="Medina S."/>
            <person name="Paddock L."/>
            <person name="Mostad J."/>
        </authorList>
    </citation>
    <scope>NUCLEOTIDE SEQUENCE [LARGE SCALE GENOMIC DNA]</scope>
    <source>
        <strain evidence="11 12">DFI.9.90</strain>
    </source>
</reference>
<feature type="binding site" evidence="5">
    <location>
        <position position="264"/>
    </location>
    <ligand>
        <name>substrate</name>
    </ligand>
</feature>
<feature type="domain" description="Orn/DAP/Arg decarboxylase 2 N-terminal" evidence="10">
    <location>
        <begin position="27"/>
        <end position="268"/>
    </location>
</feature>
<dbReference type="SUPFAM" id="SSF51419">
    <property type="entry name" value="PLP-binding barrel"/>
    <property type="match status" value="1"/>
</dbReference>
<name>A0AAW5K052_9BACT</name>
<feature type="binding site" evidence="5">
    <location>
        <begin position="261"/>
        <end position="264"/>
    </location>
    <ligand>
        <name>pyridoxal 5'-phosphate</name>
        <dbReference type="ChEBI" id="CHEBI:597326"/>
    </ligand>
</feature>
<dbReference type="HAMAP" id="MF_02120">
    <property type="entry name" value="LysA"/>
    <property type="match status" value="1"/>
</dbReference>
<dbReference type="AlphaFoldDB" id="A0AAW5K052"/>
<gene>
    <name evidence="5 11" type="primary">lysA</name>
    <name evidence="11" type="ORF">NE630_02500</name>
</gene>
<dbReference type="Gene3D" id="2.40.37.10">
    <property type="entry name" value="Lyase, Ornithine Decarboxylase, Chain A, domain 1"/>
    <property type="match status" value="1"/>
</dbReference>
<dbReference type="InterPro" id="IPR029066">
    <property type="entry name" value="PLP-binding_barrel"/>
</dbReference>
<dbReference type="CDD" id="cd06828">
    <property type="entry name" value="PLPDE_III_DapDC"/>
    <property type="match status" value="1"/>
</dbReference>
<dbReference type="EC" id="4.1.1.20" evidence="5 6"/>
<feature type="active site" description="Proton donor" evidence="7">
    <location>
        <position position="337"/>
    </location>
</feature>
<accession>A0AAW5K052</accession>
<protein>
    <recommendedName>
        <fullName evidence="5 6">Diaminopimelate decarboxylase</fullName>
        <shortName evidence="5">DAP decarboxylase</shortName>
        <shortName evidence="5">DAPDC</shortName>
        <ecNumber evidence="5 6">4.1.1.20</ecNumber>
    </recommendedName>
</protein>
<feature type="binding site" evidence="5">
    <location>
        <position position="366"/>
    </location>
    <ligand>
        <name>pyridoxal 5'-phosphate</name>
        <dbReference type="ChEBI" id="CHEBI:597326"/>
    </ligand>
</feature>
<evidence type="ECO:0000259" key="10">
    <source>
        <dbReference type="Pfam" id="PF02784"/>
    </source>
</evidence>
<keyword evidence="12" id="KW-1185">Reference proteome</keyword>
<comment type="catalytic activity">
    <reaction evidence="5 8">
        <text>meso-2,6-diaminopimelate + H(+) = L-lysine + CO2</text>
        <dbReference type="Rhea" id="RHEA:15101"/>
        <dbReference type="ChEBI" id="CHEBI:15378"/>
        <dbReference type="ChEBI" id="CHEBI:16526"/>
        <dbReference type="ChEBI" id="CHEBI:32551"/>
        <dbReference type="ChEBI" id="CHEBI:57791"/>
        <dbReference type="EC" id="4.1.1.20"/>
    </reaction>
</comment>
<dbReference type="PANTHER" id="PTHR43727:SF2">
    <property type="entry name" value="GROUP IV DECARBOXYLASE"/>
    <property type="match status" value="1"/>
</dbReference>
<organism evidence="11 12">
    <name type="scientific">Cloacibacillus evryensis</name>
    <dbReference type="NCBI Taxonomy" id="508460"/>
    <lineage>
        <taxon>Bacteria</taxon>
        <taxon>Thermotogati</taxon>
        <taxon>Synergistota</taxon>
        <taxon>Synergistia</taxon>
        <taxon>Synergistales</taxon>
        <taxon>Synergistaceae</taxon>
        <taxon>Cloacibacillus</taxon>
    </lineage>
</organism>
<dbReference type="PANTHER" id="PTHR43727">
    <property type="entry name" value="DIAMINOPIMELATE DECARBOXYLASE"/>
    <property type="match status" value="1"/>
</dbReference>
<evidence type="ECO:0000256" key="6">
    <source>
        <dbReference type="NCBIfam" id="TIGR01048"/>
    </source>
</evidence>